<keyword evidence="1" id="KW-0175">Coiled coil</keyword>
<reference evidence="3" key="1">
    <citation type="submission" date="2022-11" db="EMBL/GenBank/DDBJ databases">
        <title>Genome Resource of Sclerotinia nivalis Strain SnTB1, a Plant Pathogen Isolated from American Ginseng.</title>
        <authorList>
            <person name="Fan S."/>
        </authorList>
    </citation>
    <scope>NUCLEOTIDE SEQUENCE</scope>
    <source>
        <strain evidence="3">SnTB1</strain>
    </source>
</reference>
<evidence type="ECO:0008006" key="5">
    <source>
        <dbReference type="Google" id="ProtNLM"/>
    </source>
</evidence>
<dbReference type="SUPFAM" id="SSF51161">
    <property type="entry name" value="Trimeric LpxA-like enzymes"/>
    <property type="match status" value="1"/>
</dbReference>
<dbReference type="Proteomes" id="UP001152300">
    <property type="component" value="Unassembled WGS sequence"/>
</dbReference>
<feature type="signal peptide" evidence="2">
    <location>
        <begin position="1"/>
        <end position="23"/>
    </location>
</feature>
<dbReference type="EMBL" id="JAPEIS010000004">
    <property type="protein sequence ID" value="KAJ8067033.1"/>
    <property type="molecule type" value="Genomic_DNA"/>
</dbReference>
<comment type="caution">
    <text evidence="3">The sequence shown here is derived from an EMBL/GenBank/DDBJ whole genome shotgun (WGS) entry which is preliminary data.</text>
</comment>
<dbReference type="AlphaFoldDB" id="A0A9X0ATS0"/>
<proteinExistence type="predicted"/>
<dbReference type="OrthoDB" id="8963760at2759"/>
<accession>A0A9X0ATS0</accession>
<feature type="coiled-coil region" evidence="1">
    <location>
        <begin position="243"/>
        <end position="281"/>
    </location>
</feature>
<evidence type="ECO:0000256" key="2">
    <source>
        <dbReference type="SAM" id="SignalP"/>
    </source>
</evidence>
<evidence type="ECO:0000256" key="1">
    <source>
        <dbReference type="SAM" id="Coils"/>
    </source>
</evidence>
<gene>
    <name evidence="3" type="ORF">OCU04_004413</name>
</gene>
<sequence length="330" mass="38073">MSLFPLSYIFNIFLLFSRSQTMALPASFPCSTPPSLFFQEDSWFLQDPRNCQNTWRIPLLPSLHNGLPPLDNLQDIHHICENTHIREGTESTYIREDTHISEDTYVREDTHISEDTYVREDTHISENTYVREDTHISENTHILKDTYVREDTHISEDTYISENTRVPSGHYTSSDGSADEIIVISDESDASDTVILHKEKSAGLKTANVPAKREVKVRPMVRKEGRRYRRGPVFLSEREVERLVGLGDDLDRARNQRKRSQRKLKATCKKLQKRLRKIVNDEVCCFAKEGASCLRFSALKNELEGFGLKIKEVCAPEGVMNYNVNLEFNF</sequence>
<organism evidence="3 4">
    <name type="scientific">Sclerotinia nivalis</name>
    <dbReference type="NCBI Taxonomy" id="352851"/>
    <lineage>
        <taxon>Eukaryota</taxon>
        <taxon>Fungi</taxon>
        <taxon>Dikarya</taxon>
        <taxon>Ascomycota</taxon>
        <taxon>Pezizomycotina</taxon>
        <taxon>Leotiomycetes</taxon>
        <taxon>Helotiales</taxon>
        <taxon>Sclerotiniaceae</taxon>
        <taxon>Sclerotinia</taxon>
    </lineage>
</organism>
<keyword evidence="2" id="KW-0732">Signal</keyword>
<dbReference type="Gene3D" id="2.160.10.10">
    <property type="entry name" value="Hexapeptide repeat proteins"/>
    <property type="match status" value="1"/>
</dbReference>
<feature type="chain" id="PRO_5040911587" description="BZIP domain-containing protein" evidence="2">
    <location>
        <begin position="24"/>
        <end position="330"/>
    </location>
</feature>
<name>A0A9X0ATS0_9HELO</name>
<dbReference type="InterPro" id="IPR011004">
    <property type="entry name" value="Trimer_LpxA-like_sf"/>
</dbReference>
<protein>
    <recommendedName>
        <fullName evidence="5">BZIP domain-containing protein</fullName>
    </recommendedName>
</protein>
<keyword evidence="4" id="KW-1185">Reference proteome</keyword>
<evidence type="ECO:0000313" key="4">
    <source>
        <dbReference type="Proteomes" id="UP001152300"/>
    </source>
</evidence>
<evidence type="ECO:0000313" key="3">
    <source>
        <dbReference type="EMBL" id="KAJ8067033.1"/>
    </source>
</evidence>